<dbReference type="Pfam" id="PF24175">
    <property type="entry name" value="SU10_adaptor"/>
    <property type="match status" value="1"/>
</dbReference>
<dbReference type="EMBL" id="LAZR01000324">
    <property type="protein sequence ID" value="KKN74544.1"/>
    <property type="molecule type" value="Genomic_DNA"/>
</dbReference>
<organism evidence="1">
    <name type="scientific">marine sediment metagenome</name>
    <dbReference type="NCBI Taxonomy" id="412755"/>
    <lineage>
        <taxon>unclassified sequences</taxon>
        <taxon>metagenomes</taxon>
        <taxon>ecological metagenomes</taxon>
    </lineage>
</organism>
<reference evidence="1" key="1">
    <citation type="journal article" date="2015" name="Nature">
        <title>Complex archaea that bridge the gap between prokaryotes and eukaryotes.</title>
        <authorList>
            <person name="Spang A."/>
            <person name="Saw J.H."/>
            <person name="Jorgensen S.L."/>
            <person name="Zaremba-Niedzwiedzka K."/>
            <person name="Martijn J."/>
            <person name="Lind A.E."/>
            <person name="van Eijk R."/>
            <person name="Schleper C."/>
            <person name="Guy L."/>
            <person name="Ettema T.J."/>
        </authorList>
    </citation>
    <scope>NUCLEOTIDE SEQUENCE</scope>
</reference>
<name>A0A0F9T5R6_9ZZZZ</name>
<evidence type="ECO:0000313" key="1">
    <source>
        <dbReference type="EMBL" id="KKN74544.1"/>
    </source>
</evidence>
<dbReference type="InterPro" id="IPR056209">
    <property type="entry name" value="SU10_adaptor"/>
</dbReference>
<proteinExistence type="predicted"/>
<protein>
    <submittedName>
        <fullName evidence="1">Uncharacterized protein</fullName>
    </submittedName>
</protein>
<comment type="caution">
    <text evidence="1">The sequence shown here is derived from an EMBL/GenBank/DDBJ whole genome shotgun (WGS) entry which is preliminary data.</text>
</comment>
<gene>
    <name evidence="1" type="ORF">LCGC14_0389610</name>
</gene>
<sequence>MDRDTAVERVQETLGFTTAHTTKIISRLQDAQVDLEKGMTLPWFLRTEISSISTVADEERVKLPSDFLRQWEEDPLWYYNADAEETADVWKALIKEELETLRNDLPGTGSPQAYSLDDSYFRIFPTPDAAYVLKMIYYKADALLTTNVENLWLEHFPWLLIGIAGAPLAAGLRDKAAVSVFAALEAKHHAKMVVDTEARIHAGRRYVMGGPD</sequence>
<dbReference type="AlphaFoldDB" id="A0A0F9T5R6"/>
<accession>A0A0F9T5R6</accession>